<dbReference type="NCBIfam" id="NF033573">
    <property type="entry name" value="transpos_IS200"/>
    <property type="match status" value="1"/>
</dbReference>
<dbReference type="EMBL" id="JABBGC010000003">
    <property type="protein sequence ID" value="NML40735.1"/>
    <property type="molecule type" value="Genomic_DNA"/>
</dbReference>
<dbReference type="GO" id="GO:0006313">
    <property type="term" value="P:DNA transposition"/>
    <property type="evidence" value="ECO:0007669"/>
    <property type="project" value="InterPro"/>
</dbReference>
<dbReference type="GO" id="GO:0003677">
    <property type="term" value="F:DNA binding"/>
    <property type="evidence" value="ECO:0007669"/>
    <property type="project" value="InterPro"/>
</dbReference>
<proteinExistence type="predicted"/>
<dbReference type="Gene3D" id="3.30.70.1290">
    <property type="entry name" value="Transposase IS200-like"/>
    <property type="match status" value="1"/>
</dbReference>
<organism evidence="2 3">
    <name type="scientific">Chitinophaga fulva</name>
    <dbReference type="NCBI Taxonomy" id="2728842"/>
    <lineage>
        <taxon>Bacteria</taxon>
        <taxon>Pseudomonadati</taxon>
        <taxon>Bacteroidota</taxon>
        <taxon>Chitinophagia</taxon>
        <taxon>Chitinophagales</taxon>
        <taxon>Chitinophagaceae</taxon>
        <taxon>Chitinophaga</taxon>
    </lineage>
</organism>
<reference evidence="2 3" key="1">
    <citation type="submission" date="2020-04" db="EMBL/GenBank/DDBJ databases">
        <title>Chitinophaga sp. G-6-1-13 sp. nov., isolated from soil.</title>
        <authorList>
            <person name="Dahal R.H."/>
            <person name="Chaudhary D.K."/>
        </authorList>
    </citation>
    <scope>NUCLEOTIDE SEQUENCE [LARGE SCALE GENOMIC DNA]</scope>
    <source>
        <strain evidence="2 3">G-6-1-13</strain>
    </source>
</reference>
<dbReference type="InterPro" id="IPR036515">
    <property type="entry name" value="Transposase_17_sf"/>
</dbReference>
<gene>
    <name evidence="2" type="primary">tnpA</name>
    <name evidence="2" type="ORF">HHL17_26295</name>
</gene>
<dbReference type="PANTHER" id="PTHR33360:SF2">
    <property type="entry name" value="TRANSPOSASE FOR INSERTION SEQUENCE ELEMENT IS200"/>
    <property type="match status" value="1"/>
</dbReference>
<accession>A0A848GQ40</accession>
<sequence>MSHCFTQLHLQIVFAVKYRVALIDNSIKPDLYKYMAGVINNRSHTCLIINGMPDHVHILIRINPAESISSLIQAIKGSSSRWINGHHSSSKSFRWQEGYGVFSYSLSHIPAVTRYIENQEKHHQQLSFQDEYKTMLDKYKISLDAPDLFRPLL</sequence>
<evidence type="ECO:0000313" key="3">
    <source>
        <dbReference type="Proteomes" id="UP000583266"/>
    </source>
</evidence>
<name>A0A848GQ40_9BACT</name>
<dbReference type="SMART" id="SM01321">
    <property type="entry name" value="Y1_Tnp"/>
    <property type="match status" value="1"/>
</dbReference>
<comment type="caution">
    <text evidence="2">The sequence shown here is derived from an EMBL/GenBank/DDBJ whole genome shotgun (WGS) entry which is preliminary data.</text>
</comment>
<evidence type="ECO:0000313" key="2">
    <source>
        <dbReference type="EMBL" id="NML40735.1"/>
    </source>
</evidence>
<dbReference type="SUPFAM" id="SSF143422">
    <property type="entry name" value="Transposase IS200-like"/>
    <property type="match status" value="1"/>
</dbReference>
<keyword evidence="3" id="KW-1185">Reference proteome</keyword>
<evidence type="ECO:0000259" key="1">
    <source>
        <dbReference type="SMART" id="SM01321"/>
    </source>
</evidence>
<dbReference type="GO" id="GO:0004803">
    <property type="term" value="F:transposase activity"/>
    <property type="evidence" value="ECO:0007669"/>
    <property type="project" value="InterPro"/>
</dbReference>
<dbReference type="RefSeq" id="WP_169227818.1">
    <property type="nucleotide sequence ID" value="NZ_JABBGC010000003.1"/>
</dbReference>
<dbReference type="PANTHER" id="PTHR33360">
    <property type="entry name" value="TRANSPOSASE FOR INSERTION SEQUENCE ELEMENT IS200"/>
    <property type="match status" value="1"/>
</dbReference>
<dbReference type="Pfam" id="PF01797">
    <property type="entry name" value="Y1_Tnp"/>
    <property type="match status" value="1"/>
</dbReference>
<dbReference type="AlphaFoldDB" id="A0A848GQ40"/>
<dbReference type="Proteomes" id="UP000583266">
    <property type="component" value="Unassembled WGS sequence"/>
</dbReference>
<feature type="domain" description="Transposase IS200-like" evidence="1">
    <location>
        <begin position="5"/>
        <end position="119"/>
    </location>
</feature>
<protein>
    <submittedName>
        <fullName evidence="2">IS200/IS605 family transposase</fullName>
    </submittedName>
</protein>
<dbReference type="InterPro" id="IPR002686">
    <property type="entry name" value="Transposase_17"/>
</dbReference>